<name>A0A2P5C3A9_PARAD</name>
<reference evidence="2" key="1">
    <citation type="submission" date="2016-06" db="EMBL/GenBank/DDBJ databases">
        <title>Parallel loss of symbiosis genes in relatives of nitrogen-fixing non-legume Parasponia.</title>
        <authorList>
            <person name="Van Velzen R."/>
            <person name="Holmer R."/>
            <person name="Bu F."/>
            <person name="Rutten L."/>
            <person name="Van Zeijl A."/>
            <person name="Liu W."/>
            <person name="Santuari L."/>
            <person name="Cao Q."/>
            <person name="Sharma T."/>
            <person name="Shen D."/>
            <person name="Roswanjaya Y."/>
            <person name="Wardhani T."/>
            <person name="Kalhor M.S."/>
            <person name="Jansen J."/>
            <person name="Van den Hoogen J."/>
            <person name="Gungor B."/>
            <person name="Hartog M."/>
            <person name="Hontelez J."/>
            <person name="Verver J."/>
            <person name="Yang W.-C."/>
            <person name="Schijlen E."/>
            <person name="Repin R."/>
            <person name="Schilthuizen M."/>
            <person name="Schranz E."/>
            <person name="Heidstra R."/>
            <person name="Miyata K."/>
            <person name="Fedorova E."/>
            <person name="Kohlen W."/>
            <person name="Bisseling T."/>
            <person name="Smit S."/>
            <person name="Geurts R."/>
        </authorList>
    </citation>
    <scope>NUCLEOTIDE SEQUENCE [LARGE SCALE GENOMIC DNA]</scope>
    <source>
        <strain evidence="2">cv. WU1-14</strain>
    </source>
</reference>
<organism evidence="1 2">
    <name type="scientific">Parasponia andersonii</name>
    <name type="common">Sponia andersonii</name>
    <dbReference type="NCBI Taxonomy" id="3476"/>
    <lineage>
        <taxon>Eukaryota</taxon>
        <taxon>Viridiplantae</taxon>
        <taxon>Streptophyta</taxon>
        <taxon>Embryophyta</taxon>
        <taxon>Tracheophyta</taxon>
        <taxon>Spermatophyta</taxon>
        <taxon>Magnoliopsida</taxon>
        <taxon>eudicotyledons</taxon>
        <taxon>Gunneridae</taxon>
        <taxon>Pentapetalae</taxon>
        <taxon>rosids</taxon>
        <taxon>fabids</taxon>
        <taxon>Rosales</taxon>
        <taxon>Cannabaceae</taxon>
        <taxon>Parasponia</taxon>
    </lineage>
</organism>
<protein>
    <submittedName>
        <fullName evidence="1">Uncharacterized protein</fullName>
    </submittedName>
</protein>
<proteinExistence type="predicted"/>
<keyword evidence="2" id="KW-1185">Reference proteome</keyword>
<accession>A0A2P5C3A9</accession>
<gene>
    <name evidence="1" type="ORF">PanWU01x14_188160</name>
</gene>
<dbReference type="OrthoDB" id="10467757at2759"/>
<dbReference type="Proteomes" id="UP000237105">
    <property type="component" value="Unassembled WGS sequence"/>
</dbReference>
<dbReference type="AlphaFoldDB" id="A0A2P5C3A9"/>
<comment type="caution">
    <text evidence="1">The sequence shown here is derived from an EMBL/GenBank/DDBJ whole genome shotgun (WGS) entry which is preliminary data.</text>
</comment>
<sequence>MLLLKIYKKKSCVTNTSSCSWRRFWSSTCNRSASVIPILLHMENIFALSQLCKKSNTYFIKGEWATELLYPRVKVHTVDKSLCVASFLRFTSMRNNNINT</sequence>
<evidence type="ECO:0000313" key="2">
    <source>
        <dbReference type="Proteomes" id="UP000237105"/>
    </source>
</evidence>
<evidence type="ECO:0000313" key="1">
    <source>
        <dbReference type="EMBL" id="PON55501.1"/>
    </source>
</evidence>
<dbReference type="EMBL" id="JXTB01000183">
    <property type="protein sequence ID" value="PON55501.1"/>
    <property type="molecule type" value="Genomic_DNA"/>
</dbReference>